<organism evidence="3 4">
    <name type="scientific">Arcicella rigui</name>
    <dbReference type="NCBI Taxonomy" id="797020"/>
    <lineage>
        <taxon>Bacteria</taxon>
        <taxon>Pseudomonadati</taxon>
        <taxon>Bacteroidota</taxon>
        <taxon>Cytophagia</taxon>
        <taxon>Cytophagales</taxon>
        <taxon>Flectobacillaceae</taxon>
        <taxon>Arcicella</taxon>
    </lineage>
</organism>
<dbReference type="EMBL" id="JAYFUM010000003">
    <property type="protein sequence ID" value="MEA5137980.1"/>
    <property type="molecule type" value="Genomic_DNA"/>
</dbReference>
<keyword evidence="1" id="KW-0732">Signal</keyword>
<evidence type="ECO:0000259" key="2">
    <source>
        <dbReference type="PROSITE" id="PS50835"/>
    </source>
</evidence>
<reference evidence="3 4" key="1">
    <citation type="submission" date="2023-12" db="EMBL/GenBank/DDBJ databases">
        <title>Novel species of the genus Arcicella isolated from rivers.</title>
        <authorList>
            <person name="Lu H."/>
        </authorList>
    </citation>
    <scope>NUCLEOTIDE SEQUENCE [LARGE SCALE GENOMIC DNA]</scope>
    <source>
        <strain evidence="3 4">KCTC 23307</strain>
    </source>
</reference>
<dbReference type="Proteomes" id="UP001302949">
    <property type="component" value="Unassembled WGS sequence"/>
</dbReference>
<evidence type="ECO:0000256" key="1">
    <source>
        <dbReference type="SAM" id="SignalP"/>
    </source>
</evidence>
<comment type="caution">
    <text evidence="3">The sequence shown here is derived from an EMBL/GenBank/DDBJ whole genome shotgun (WGS) entry which is preliminary data.</text>
</comment>
<name>A0ABU5Q584_9BACT</name>
<dbReference type="Gene3D" id="2.60.40.10">
    <property type="entry name" value="Immunoglobulins"/>
    <property type="match status" value="1"/>
</dbReference>
<dbReference type="Gene3D" id="2.130.10.10">
    <property type="entry name" value="YVTN repeat-like/Quinoprotein amine dehydrogenase"/>
    <property type="match status" value="3"/>
</dbReference>
<gene>
    <name evidence="3" type="ORF">VB248_02470</name>
</gene>
<dbReference type="SUPFAM" id="SSF63829">
    <property type="entry name" value="Calcium-dependent phosphotriesterase"/>
    <property type="match status" value="1"/>
</dbReference>
<dbReference type="InterPro" id="IPR013783">
    <property type="entry name" value="Ig-like_fold"/>
</dbReference>
<keyword evidence="4" id="KW-1185">Reference proteome</keyword>
<protein>
    <submittedName>
        <fullName evidence="3">T9SS type A sorting domain-containing protein</fullName>
    </submittedName>
</protein>
<dbReference type="PROSITE" id="PS51257">
    <property type="entry name" value="PROKAR_LIPOPROTEIN"/>
    <property type="match status" value="1"/>
</dbReference>
<feature type="domain" description="Ig-like" evidence="2">
    <location>
        <begin position="722"/>
        <end position="815"/>
    </location>
</feature>
<sequence>MNKLLQTLIFCIFISCFSNTSQAQEWKHYTSYSNTTCSLSMKDSTSWVGTKGGVIHYDKHYKIIETFNNSNGLDSNIVSLALDVKDRIWASDERKTYVFDGKVWLESSKIGLMLIAEKPILFYSNNDEKWISYDRGTKFVQMGKDSVYTSYDVANNGLKRFTNIPIAQDKSGSVWLIEDYKLLQFDGKKWKSYDDNNSSLPRIYSRKHKLIVDNDGNIIFSNDHIIKFNPKTNETKDILQGFNTVLGNTADDKILLAKYGKVYEYDNDTLILLFDLDTKVYTHIMSLEQNIKGKILINYQIEEASFSDYNYEYKNIYYDGKTLIPLELPEMSLTSNFIPIIGTDALSNIWIAPYGGEKVIRMNETKKETLVLPFSASAFCQGKGNDFWFGSRNRILQCKQDNGLQVKEYNLGDAVNQIVMDSEKQIWVSIYNYGKLNTLAWFKNEVWYWFSINENIQTISPKVGGGVWVLTDNGLGVFDGVAFKKINTPNLPKQIYSLYVDSSFNLWVLQYNQLGGTANIFKYNGVDFEKIVFPSDFKVKNYYNFIIDSKGNFWSFNNEYSSGSEIQKFEPNNQNKITSYNKSNTPNLPYSIETMSEAKDGKIWFGTFKAGVFSLTTNCNESIPSKIKPKLSANPILETQSISLEVNVNNATNYQWEVSKDKGSNWMAITNFDSTYSGQRTQTLAINSVNIAQNRYSYRCQISSQCNTATSDTIILTVKQCPEIQIIQQPNPQSTFENNSVQFIVSSSNTLTYQWEVSADALTWKQISSQDTLYSGQQTNTLNIKSTNILQNSNSYRCLLKNDCYQTYSVPATLEVITVLGTELLTEKIFIAYPNPAYDNLQVKVPVKPFKLTLLSDKGSVIKQVENQDIISVKDVPNGIYILLLETDKRKQSVKITVLK</sequence>
<dbReference type="InterPro" id="IPR015943">
    <property type="entry name" value="WD40/YVTN_repeat-like_dom_sf"/>
</dbReference>
<dbReference type="InterPro" id="IPR007110">
    <property type="entry name" value="Ig-like_dom"/>
</dbReference>
<dbReference type="PROSITE" id="PS50835">
    <property type="entry name" value="IG_LIKE"/>
    <property type="match status" value="1"/>
</dbReference>
<feature type="chain" id="PRO_5047416276" evidence="1">
    <location>
        <begin position="24"/>
        <end position="900"/>
    </location>
</feature>
<dbReference type="NCBIfam" id="TIGR04183">
    <property type="entry name" value="Por_Secre_tail"/>
    <property type="match status" value="1"/>
</dbReference>
<proteinExistence type="predicted"/>
<dbReference type="SUPFAM" id="SSF48726">
    <property type="entry name" value="Immunoglobulin"/>
    <property type="match status" value="1"/>
</dbReference>
<dbReference type="InterPro" id="IPR026444">
    <property type="entry name" value="Secre_tail"/>
</dbReference>
<dbReference type="RefSeq" id="WP_323295148.1">
    <property type="nucleotide sequence ID" value="NZ_JAYFUM010000003.1"/>
</dbReference>
<evidence type="ECO:0000313" key="3">
    <source>
        <dbReference type="EMBL" id="MEA5137980.1"/>
    </source>
</evidence>
<evidence type="ECO:0000313" key="4">
    <source>
        <dbReference type="Proteomes" id="UP001302949"/>
    </source>
</evidence>
<feature type="signal peptide" evidence="1">
    <location>
        <begin position="1"/>
        <end position="23"/>
    </location>
</feature>
<accession>A0ABU5Q584</accession>
<dbReference type="InterPro" id="IPR036179">
    <property type="entry name" value="Ig-like_dom_sf"/>
</dbReference>